<dbReference type="RefSeq" id="WP_307334276.1">
    <property type="nucleotide sequence ID" value="NZ_JAUSUQ010000001.1"/>
</dbReference>
<comment type="caution">
    <text evidence="3">The sequence shown here is derived from an EMBL/GenBank/DDBJ whole genome shotgun (WGS) entry which is preliminary data.</text>
</comment>
<dbReference type="InterPro" id="IPR003156">
    <property type="entry name" value="DHHA1_dom"/>
</dbReference>
<keyword evidence="3" id="KW-0378">Hydrolase</keyword>
<dbReference type="Gene3D" id="3.90.1640.10">
    <property type="entry name" value="inorganic pyrophosphatase (n-terminal core)"/>
    <property type="match status" value="1"/>
</dbReference>
<proteinExistence type="predicted"/>
<accession>A0ABU0CN41</accession>
<dbReference type="Pfam" id="PF02272">
    <property type="entry name" value="DHHA1"/>
    <property type="match status" value="1"/>
</dbReference>
<evidence type="ECO:0000313" key="4">
    <source>
        <dbReference type="Proteomes" id="UP001232445"/>
    </source>
</evidence>
<sequence>MQTYRQALAQASQFIKDHDQFLVVSHVNPDGDATGSVLAVAHLLHFLGKSYMLVNEGASPRRFSFLKGFEQIINLSETPVDQRFRYVIAVDVADQERLGEIGPLFSDDAELLNIDHHPTNTRFGQVNVIQPEAASTTEILYDLCQRHFQQAFAPDLAEALYTGLLTDTGGFRYANTTHKVLEMAADLLTYNLRPAKIAQYALETITTGHIKILKQALDTLTFAYEQQVALMSVSLEAIHQTGVDRDDIDGLVGYPSNIAGVKVGILLKEVEQGQVKVSLRSRDTVNVAEIAQVFGGGGHAKAAGFTYRGTLAEAKQALLAKLEEVLH</sequence>
<dbReference type="PANTHER" id="PTHR47618:SF1">
    <property type="entry name" value="BIFUNCTIONAL OLIGORIBONUCLEASE AND PAP PHOSPHATASE NRNA"/>
    <property type="match status" value="1"/>
</dbReference>
<protein>
    <submittedName>
        <fullName evidence="3">Phosphoesterase RecJ-like protein</fullName>
        <ecNumber evidence="3">3.1.13.3</ecNumber>
        <ecNumber evidence="3">3.1.3.7</ecNumber>
    </submittedName>
</protein>
<evidence type="ECO:0000259" key="1">
    <source>
        <dbReference type="Pfam" id="PF01368"/>
    </source>
</evidence>
<dbReference type="Pfam" id="PF01368">
    <property type="entry name" value="DHH"/>
    <property type="match status" value="1"/>
</dbReference>
<dbReference type="PANTHER" id="PTHR47618">
    <property type="entry name" value="BIFUNCTIONAL OLIGORIBONUCLEASE AND PAP PHOSPHATASE NRNA"/>
    <property type="match status" value="1"/>
</dbReference>
<dbReference type="Proteomes" id="UP001232445">
    <property type="component" value="Unassembled WGS sequence"/>
</dbReference>
<feature type="domain" description="DHHA1" evidence="2">
    <location>
        <begin position="235"/>
        <end position="326"/>
    </location>
</feature>
<dbReference type="SUPFAM" id="SSF64182">
    <property type="entry name" value="DHH phosphoesterases"/>
    <property type="match status" value="1"/>
</dbReference>
<keyword evidence="4" id="KW-1185">Reference proteome</keyword>
<dbReference type="EC" id="3.1.3.7" evidence="3"/>
<gene>
    <name evidence="3" type="ORF">J2S00_000076</name>
</gene>
<dbReference type="InterPro" id="IPR001667">
    <property type="entry name" value="DDH_dom"/>
</dbReference>
<organism evidence="3 4">
    <name type="scientific">Caldalkalibacillus uzonensis</name>
    <dbReference type="NCBI Taxonomy" id="353224"/>
    <lineage>
        <taxon>Bacteria</taxon>
        <taxon>Bacillati</taxon>
        <taxon>Bacillota</taxon>
        <taxon>Bacilli</taxon>
        <taxon>Bacillales</taxon>
        <taxon>Bacillaceae</taxon>
        <taxon>Caldalkalibacillus</taxon>
    </lineage>
</organism>
<dbReference type="GO" id="GO:0008441">
    <property type="term" value="F:3'(2'),5'-bisphosphate nucleotidase activity"/>
    <property type="evidence" value="ECO:0007669"/>
    <property type="project" value="UniProtKB-EC"/>
</dbReference>
<name>A0ABU0CN41_9BACI</name>
<dbReference type="InterPro" id="IPR038763">
    <property type="entry name" value="DHH_sf"/>
</dbReference>
<evidence type="ECO:0000259" key="2">
    <source>
        <dbReference type="Pfam" id="PF02272"/>
    </source>
</evidence>
<dbReference type="EC" id="3.1.13.3" evidence="3"/>
<dbReference type="InterPro" id="IPR051319">
    <property type="entry name" value="Oligoribo/pAp-PDE_c-di-AMP_PDE"/>
</dbReference>
<dbReference type="EMBL" id="JAUSUQ010000001">
    <property type="protein sequence ID" value="MDQ0337306.1"/>
    <property type="molecule type" value="Genomic_DNA"/>
</dbReference>
<evidence type="ECO:0000313" key="3">
    <source>
        <dbReference type="EMBL" id="MDQ0337306.1"/>
    </source>
</evidence>
<reference evidence="3 4" key="1">
    <citation type="submission" date="2023-07" db="EMBL/GenBank/DDBJ databases">
        <title>Genomic Encyclopedia of Type Strains, Phase IV (KMG-IV): sequencing the most valuable type-strain genomes for metagenomic binning, comparative biology and taxonomic classification.</title>
        <authorList>
            <person name="Goeker M."/>
        </authorList>
    </citation>
    <scope>NUCLEOTIDE SEQUENCE [LARGE SCALE GENOMIC DNA]</scope>
    <source>
        <strain evidence="3 4">DSM 17740</strain>
    </source>
</reference>
<feature type="domain" description="DDH" evidence="1">
    <location>
        <begin position="21"/>
        <end position="163"/>
    </location>
</feature>
<dbReference type="Gene3D" id="3.10.310.30">
    <property type="match status" value="1"/>
</dbReference>